<proteinExistence type="predicted"/>
<dbReference type="EMBL" id="JANRMS010001920">
    <property type="protein sequence ID" value="KAJ3525379.1"/>
    <property type="molecule type" value="Genomic_DNA"/>
</dbReference>
<gene>
    <name evidence="1" type="ORF">NM208_g11666</name>
</gene>
<protein>
    <submittedName>
        <fullName evidence="1">Uncharacterized protein</fullName>
    </submittedName>
</protein>
<comment type="caution">
    <text evidence="1">The sequence shown here is derived from an EMBL/GenBank/DDBJ whole genome shotgun (WGS) entry which is preliminary data.</text>
</comment>
<evidence type="ECO:0000313" key="2">
    <source>
        <dbReference type="Proteomes" id="UP001148629"/>
    </source>
</evidence>
<accession>A0ACC1RTH8</accession>
<evidence type="ECO:0000313" key="1">
    <source>
        <dbReference type="EMBL" id="KAJ3525379.1"/>
    </source>
</evidence>
<organism evidence="1 2">
    <name type="scientific">Fusarium decemcellulare</name>
    <dbReference type="NCBI Taxonomy" id="57161"/>
    <lineage>
        <taxon>Eukaryota</taxon>
        <taxon>Fungi</taxon>
        <taxon>Dikarya</taxon>
        <taxon>Ascomycota</taxon>
        <taxon>Pezizomycotina</taxon>
        <taxon>Sordariomycetes</taxon>
        <taxon>Hypocreomycetidae</taxon>
        <taxon>Hypocreales</taxon>
        <taxon>Nectriaceae</taxon>
        <taxon>Fusarium</taxon>
        <taxon>Fusarium decemcellulare species complex</taxon>
    </lineage>
</organism>
<reference evidence="1" key="1">
    <citation type="submission" date="2022-08" db="EMBL/GenBank/DDBJ databases">
        <title>Genome Sequence of Fusarium decemcellulare.</title>
        <authorList>
            <person name="Buettner E."/>
        </authorList>
    </citation>
    <scope>NUCLEOTIDE SEQUENCE</scope>
    <source>
        <strain evidence="1">Babe19</strain>
    </source>
</reference>
<name>A0ACC1RTH8_9HYPO</name>
<sequence length="349" mass="39351">MATESSKAALSYILDDTLPREEPLDYITDFDERCDMFDEWHRMQQKYGGSMTPAAVGIAMIAPLDRLRAFTEELQTQDHSEFSVSTVPGLLDNLCLSSADALSICMAKASNFYFQVSYPLDVPGPQGFDLSSHEKQPEKEKGCSGVCIVTGTSEAECARVFPYSKTCACRRSPIETTLRMFWGEERAALWIANFNDNAFMKSPKNTMFLDTELHWWFVNAKVAFKPLPGDDPHTIELQLHWLKDSTFQDFKKPIDEDVDFVIQAGLGGTQGRKTWGHRVYSTKSGQPIETGQIYRLWAENTDELPSRDMLELQWDLLRVAAIAGADGADDEFAVEDSDVEPLQLDQEKQ</sequence>
<dbReference type="Proteomes" id="UP001148629">
    <property type="component" value="Unassembled WGS sequence"/>
</dbReference>
<keyword evidence="2" id="KW-1185">Reference proteome</keyword>